<organism evidence="3 4">
    <name type="scientific">Prorocentrum cordatum</name>
    <dbReference type="NCBI Taxonomy" id="2364126"/>
    <lineage>
        <taxon>Eukaryota</taxon>
        <taxon>Sar</taxon>
        <taxon>Alveolata</taxon>
        <taxon>Dinophyceae</taxon>
        <taxon>Prorocentrales</taxon>
        <taxon>Prorocentraceae</taxon>
        <taxon>Prorocentrum</taxon>
    </lineage>
</organism>
<keyword evidence="4" id="KW-1185">Reference proteome</keyword>
<dbReference type="PROSITE" id="PS50263">
    <property type="entry name" value="CN_HYDROLASE"/>
    <property type="match status" value="1"/>
</dbReference>
<comment type="caution">
    <text evidence="3">The sequence shown here is derived from an EMBL/GenBank/DDBJ whole genome shotgun (WGS) entry which is preliminary data.</text>
</comment>
<evidence type="ECO:0000313" key="4">
    <source>
        <dbReference type="Proteomes" id="UP001189429"/>
    </source>
</evidence>
<dbReference type="InterPro" id="IPR003010">
    <property type="entry name" value="C-N_Hydrolase"/>
</dbReference>
<dbReference type="EMBL" id="CAUYUJ010016582">
    <property type="protein sequence ID" value="CAK0866863.1"/>
    <property type="molecule type" value="Genomic_DNA"/>
</dbReference>
<dbReference type="Pfam" id="PF00795">
    <property type="entry name" value="CN_hydrolase"/>
    <property type="match status" value="1"/>
</dbReference>
<accession>A0ABN9V4L1</accession>
<dbReference type="Proteomes" id="UP001189429">
    <property type="component" value="Unassembled WGS sequence"/>
</dbReference>
<evidence type="ECO:0000259" key="2">
    <source>
        <dbReference type="PROSITE" id="PS50263"/>
    </source>
</evidence>
<sequence>MTSVNDKEANFQHNADTVRLAAAQGCKLVCFPECFSFIGARAGEAQEAAEELSGPTVARYKALAAEHRMWLSLGGFQEKGPDGTEGDKIYNTHIVVNAEGALAAVYRKIHLFDVPMTGLVESRQALPGSELVACQSPAGCLGLTVCYDVRTGEAHWELLLRCRAIETQCYVLAAAQVGRHNEDGNKRESWGHSLAIDPWGRTLVNMGTTKGLAVVEIDSELVRSTRENMPIDRHRRYDIYGDAPHAATGHGATRSSRDAEDGMFFG</sequence>
<dbReference type="InterPro" id="IPR036526">
    <property type="entry name" value="C-N_Hydrolase_sf"/>
</dbReference>
<reference evidence="3" key="1">
    <citation type="submission" date="2023-10" db="EMBL/GenBank/DDBJ databases">
        <authorList>
            <person name="Chen Y."/>
            <person name="Shah S."/>
            <person name="Dougan E. K."/>
            <person name="Thang M."/>
            <person name="Chan C."/>
        </authorList>
    </citation>
    <scope>NUCLEOTIDE SEQUENCE [LARGE SCALE GENOMIC DNA]</scope>
</reference>
<dbReference type="PANTHER" id="PTHR23088">
    <property type="entry name" value="NITRILASE-RELATED"/>
    <property type="match status" value="1"/>
</dbReference>
<proteinExistence type="predicted"/>
<feature type="region of interest" description="Disordered" evidence="1">
    <location>
        <begin position="242"/>
        <end position="266"/>
    </location>
</feature>
<name>A0ABN9V4L1_9DINO</name>
<dbReference type="Gene3D" id="3.60.110.10">
    <property type="entry name" value="Carbon-nitrogen hydrolase"/>
    <property type="match status" value="2"/>
</dbReference>
<evidence type="ECO:0000313" key="3">
    <source>
        <dbReference type="EMBL" id="CAK0866863.1"/>
    </source>
</evidence>
<protein>
    <recommendedName>
        <fullName evidence="2">CN hydrolase domain-containing protein</fullName>
    </recommendedName>
</protein>
<gene>
    <name evidence="3" type="ORF">PCOR1329_LOCUS53941</name>
</gene>
<feature type="domain" description="CN hydrolase" evidence="2">
    <location>
        <begin position="1"/>
        <end position="219"/>
    </location>
</feature>
<evidence type="ECO:0000256" key="1">
    <source>
        <dbReference type="SAM" id="MobiDB-lite"/>
    </source>
</evidence>
<dbReference type="SUPFAM" id="SSF56317">
    <property type="entry name" value="Carbon-nitrogen hydrolase"/>
    <property type="match status" value="1"/>
</dbReference>
<dbReference type="PANTHER" id="PTHR23088:SF27">
    <property type="entry name" value="DEAMINATED GLUTATHIONE AMIDASE"/>
    <property type="match status" value="1"/>
</dbReference>